<evidence type="ECO:0000313" key="2">
    <source>
        <dbReference type="EMBL" id="UYK87890.1"/>
    </source>
</evidence>
<keyword evidence="1" id="KW-1133">Transmembrane helix</keyword>
<reference evidence="2" key="1">
    <citation type="submission" date="2022-06" db="EMBL/GenBank/DDBJ databases">
        <title>Dynamics of rice microbiomes reveals core vertical transmitted seed endophytes.</title>
        <authorList>
            <person name="Liao K."/>
            <person name="Zhang X."/>
        </authorList>
    </citation>
    <scope>NUCLEOTIDE SEQUENCE</scope>
    <source>
        <strain evidence="2">JR3-14</strain>
    </source>
</reference>
<dbReference type="RefSeq" id="WP_267092698.1">
    <property type="nucleotide sequence ID" value="NZ_CP099532.1"/>
</dbReference>
<feature type="transmembrane region" description="Helical" evidence="1">
    <location>
        <begin position="115"/>
        <end position="132"/>
    </location>
</feature>
<evidence type="ECO:0008006" key="4">
    <source>
        <dbReference type="Google" id="ProtNLM"/>
    </source>
</evidence>
<keyword evidence="1" id="KW-0472">Membrane</keyword>
<name>A0AA46ST44_9XANT</name>
<gene>
    <name evidence="2" type="ORF">NG824_15615</name>
</gene>
<keyword evidence="1" id="KW-0812">Transmembrane</keyword>
<dbReference type="AlphaFoldDB" id="A0AA46ST44"/>
<organism evidence="2 3">
    <name type="scientific">Xanthomonas sacchari</name>
    <dbReference type="NCBI Taxonomy" id="56458"/>
    <lineage>
        <taxon>Bacteria</taxon>
        <taxon>Pseudomonadati</taxon>
        <taxon>Pseudomonadota</taxon>
        <taxon>Gammaproteobacteria</taxon>
        <taxon>Lysobacterales</taxon>
        <taxon>Lysobacteraceae</taxon>
        <taxon>Xanthomonas</taxon>
    </lineage>
</organism>
<sequence length="141" mass="15547">MDPKLHDVLARTNVAELVQPACTEQVTHQPVQPEPAPPPPPRYATSDPFQYHLASTEVVGKLAEGRTSPALRFFGWLVFGLPMASFGLMMLHAIWYDASAHALYVPHTLGQAVRMLLGTASALAFVVAYPYFTRRRTGKTD</sequence>
<feature type="transmembrane region" description="Helical" evidence="1">
    <location>
        <begin position="73"/>
        <end position="95"/>
    </location>
</feature>
<evidence type="ECO:0000313" key="3">
    <source>
        <dbReference type="Proteomes" id="UP001164392"/>
    </source>
</evidence>
<dbReference type="Proteomes" id="UP001164392">
    <property type="component" value="Chromosome"/>
</dbReference>
<accession>A0AA46ST44</accession>
<dbReference type="EMBL" id="CP099534">
    <property type="protein sequence ID" value="UYK87890.1"/>
    <property type="molecule type" value="Genomic_DNA"/>
</dbReference>
<protein>
    <recommendedName>
        <fullName evidence="4">Transmembrane protein</fullName>
    </recommendedName>
</protein>
<evidence type="ECO:0000256" key="1">
    <source>
        <dbReference type="SAM" id="Phobius"/>
    </source>
</evidence>
<proteinExistence type="predicted"/>